<reference evidence="2 3" key="1">
    <citation type="submission" date="2021-06" db="EMBL/GenBank/DDBJ databases">
        <title>Caerostris extrusa draft genome.</title>
        <authorList>
            <person name="Kono N."/>
            <person name="Arakawa K."/>
        </authorList>
    </citation>
    <scope>NUCLEOTIDE SEQUENCE [LARGE SCALE GENOMIC DNA]</scope>
</reference>
<dbReference type="Proteomes" id="UP001054945">
    <property type="component" value="Unassembled WGS sequence"/>
</dbReference>
<name>A0AAV4NR69_CAEEX</name>
<proteinExistence type="predicted"/>
<evidence type="ECO:0000313" key="2">
    <source>
        <dbReference type="EMBL" id="GIX87256.1"/>
    </source>
</evidence>
<accession>A0AAV4NR69</accession>
<evidence type="ECO:0000256" key="1">
    <source>
        <dbReference type="SAM" id="Phobius"/>
    </source>
</evidence>
<dbReference type="EMBL" id="BPLR01021219">
    <property type="protein sequence ID" value="GIX87256.1"/>
    <property type="molecule type" value="Genomic_DNA"/>
</dbReference>
<keyword evidence="1" id="KW-0472">Membrane</keyword>
<keyword evidence="1" id="KW-1133">Transmembrane helix</keyword>
<gene>
    <name evidence="2" type="ORF">CEXT_762791</name>
</gene>
<protein>
    <submittedName>
        <fullName evidence="2">Uncharacterized protein</fullName>
    </submittedName>
</protein>
<keyword evidence="1" id="KW-0812">Transmembrane</keyword>
<sequence>MQNQEGHNRRSQLRERFPDAASSIPTGCLSESTAQSFAVIDILYCIKLSPLYHSIALAGFDGLVGAMACGVLASDADLEMTSNSSTSVEAMASLLHGCLRGRQLGLLPGMLLAGGTGVGMGLGVRVGLSIWSLLMRICVPNSPGGPQVWKFGELVLIGVGYLRKQ</sequence>
<evidence type="ECO:0000313" key="3">
    <source>
        <dbReference type="Proteomes" id="UP001054945"/>
    </source>
</evidence>
<feature type="transmembrane region" description="Helical" evidence="1">
    <location>
        <begin position="110"/>
        <end position="134"/>
    </location>
</feature>
<comment type="caution">
    <text evidence="2">The sequence shown here is derived from an EMBL/GenBank/DDBJ whole genome shotgun (WGS) entry which is preliminary data.</text>
</comment>
<keyword evidence="3" id="KW-1185">Reference proteome</keyword>
<dbReference type="AlphaFoldDB" id="A0AAV4NR69"/>
<organism evidence="2 3">
    <name type="scientific">Caerostris extrusa</name>
    <name type="common">Bark spider</name>
    <name type="synonym">Caerostris bankana</name>
    <dbReference type="NCBI Taxonomy" id="172846"/>
    <lineage>
        <taxon>Eukaryota</taxon>
        <taxon>Metazoa</taxon>
        <taxon>Ecdysozoa</taxon>
        <taxon>Arthropoda</taxon>
        <taxon>Chelicerata</taxon>
        <taxon>Arachnida</taxon>
        <taxon>Araneae</taxon>
        <taxon>Araneomorphae</taxon>
        <taxon>Entelegynae</taxon>
        <taxon>Araneoidea</taxon>
        <taxon>Araneidae</taxon>
        <taxon>Caerostris</taxon>
    </lineage>
</organism>